<dbReference type="AlphaFoldDB" id="A0A7X4LMD3"/>
<evidence type="ECO:0008006" key="5">
    <source>
        <dbReference type="Google" id="ProtNLM"/>
    </source>
</evidence>
<dbReference type="SUPFAM" id="SSF81901">
    <property type="entry name" value="HCP-like"/>
    <property type="match status" value="1"/>
</dbReference>
<dbReference type="EMBL" id="WEKT01000032">
    <property type="protein sequence ID" value="MZI94589.1"/>
    <property type="molecule type" value="Genomic_DNA"/>
</dbReference>
<dbReference type="Proteomes" id="UP000462621">
    <property type="component" value="Unassembled WGS sequence"/>
</dbReference>
<evidence type="ECO:0000313" key="4">
    <source>
        <dbReference type="Proteomes" id="UP000462621"/>
    </source>
</evidence>
<keyword evidence="2" id="KW-0472">Membrane</keyword>
<keyword evidence="2" id="KW-1133">Transmembrane helix</keyword>
<dbReference type="InterPro" id="IPR006597">
    <property type="entry name" value="Sel1-like"/>
</dbReference>
<name>A0A7X4LMD3_9VIBR</name>
<keyword evidence="4" id="KW-1185">Reference proteome</keyword>
<dbReference type="PANTHER" id="PTHR11102:SF160">
    <property type="entry name" value="ERAD-ASSOCIATED E3 UBIQUITIN-PROTEIN LIGASE COMPONENT HRD3"/>
    <property type="match status" value="1"/>
</dbReference>
<dbReference type="PANTHER" id="PTHR11102">
    <property type="entry name" value="SEL-1-LIKE PROTEIN"/>
    <property type="match status" value="1"/>
</dbReference>
<gene>
    <name evidence="3" type="ORF">F9817_15455</name>
</gene>
<dbReference type="RefSeq" id="WP_161157069.1">
    <property type="nucleotide sequence ID" value="NZ_WEKT01000032.1"/>
</dbReference>
<dbReference type="Pfam" id="PF08238">
    <property type="entry name" value="Sel1"/>
    <property type="match status" value="4"/>
</dbReference>
<comment type="caution">
    <text evidence="3">The sequence shown here is derived from an EMBL/GenBank/DDBJ whole genome shotgun (WGS) entry which is preliminary data.</text>
</comment>
<evidence type="ECO:0000256" key="1">
    <source>
        <dbReference type="SAM" id="MobiDB-lite"/>
    </source>
</evidence>
<dbReference type="SMART" id="SM00671">
    <property type="entry name" value="SEL1"/>
    <property type="match status" value="4"/>
</dbReference>
<dbReference type="Gene3D" id="1.25.40.10">
    <property type="entry name" value="Tetratricopeptide repeat domain"/>
    <property type="match status" value="1"/>
</dbReference>
<accession>A0A7X4LMD3</accession>
<feature type="transmembrane region" description="Helical" evidence="2">
    <location>
        <begin position="6"/>
        <end position="26"/>
    </location>
</feature>
<organism evidence="3 4">
    <name type="scientific">Vibrio eleionomae</name>
    <dbReference type="NCBI Taxonomy" id="2653505"/>
    <lineage>
        <taxon>Bacteria</taxon>
        <taxon>Pseudomonadati</taxon>
        <taxon>Pseudomonadota</taxon>
        <taxon>Gammaproteobacteria</taxon>
        <taxon>Vibrionales</taxon>
        <taxon>Vibrionaceae</taxon>
        <taxon>Vibrio</taxon>
    </lineage>
</organism>
<protein>
    <recommendedName>
        <fullName evidence="5">Sel1 repeat family protein</fullName>
    </recommendedName>
</protein>
<dbReference type="InterPro" id="IPR011990">
    <property type="entry name" value="TPR-like_helical_dom_sf"/>
</dbReference>
<dbReference type="InterPro" id="IPR050767">
    <property type="entry name" value="Sel1_AlgK"/>
</dbReference>
<sequence>MNTIGIAIGVLGVSLILIFVWMITLSMRRRRMEAEKVAKEEAYRKALQRMRDQEHKERLFKAESGHVPTMLHLAKEAERKNYKEALFWYEKAALMDNLNGMYGLVRICRRMQEDLILREKLKFWELYIKAIEGDTHAKLEAGKLLVYGRGTEINVTKGLQLIHAAAENRLIEAMIFLGDWATSKDNISQSPSDSTYWYYKAAKLDDKVGMMKLGLNYLHGIGVSIEHRKACYWLERSAEQGNAEAMYYAGDAWMDYGVNGNAISYIWLFLSAYFGFEPAAVLRDNVGTKIGVDSVVGLQSLAKPLQKKISTNSVHKHSIIRALNKLYKRPIPIPHKGEEVDDEEIVEAPSRDVIEELEDNVEVPFEPTDEAELVPEKAKLQSQVSPAPSPDLGHYEEHFEPAPKISLDYTQKRF</sequence>
<evidence type="ECO:0000256" key="2">
    <source>
        <dbReference type="SAM" id="Phobius"/>
    </source>
</evidence>
<proteinExistence type="predicted"/>
<feature type="region of interest" description="Disordered" evidence="1">
    <location>
        <begin position="368"/>
        <end position="414"/>
    </location>
</feature>
<evidence type="ECO:0000313" key="3">
    <source>
        <dbReference type="EMBL" id="MZI94589.1"/>
    </source>
</evidence>
<reference evidence="3 4" key="1">
    <citation type="submission" date="2019-10" db="EMBL/GenBank/DDBJ databases">
        <title>Vibrio sp. nov. isolated from a shrimp pond.</title>
        <authorList>
            <person name="Gomez-Gil B."/>
            <person name="Enciso-Ibarra J."/>
            <person name="Enciso-Ibarra K."/>
            <person name="Bolan-Mejia C."/>
        </authorList>
    </citation>
    <scope>NUCLEOTIDE SEQUENCE [LARGE SCALE GENOMIC DNA]</scope>
    <source>
        <strain evidence="3 4">CAIM 722</strain>
    </source>
</reference>
<keyword evidence="2" id="KW-0812">Transmembrane</keyword>